<keyword evidence="6 8" id="KW-0472">Membrane</keyword>
<evidence type="ECO:0000313" key="10">
    <source>
        <dbReference type="EMBL" id="UMB72256.1"/>
    </source>
</evidence>
<dbReference type="InterPro" id="IPR005829">
    <property type="entry name" value="Sugar_transporter_CS"/>
</dbReference>
<evidence type="ECO:0000256" key="6">
    <source>
        <dbReference type="ARBA" id="ARBA00023136"/>
    </source>
</evidence>
<keyword evidence="4 8" id="KW-0812">Transmembrane</keyword>
<feature type="transmembrane region" description="Helical" evidence="8">
    <location>
        <begin position="183"/>
        <end position="202"/>
    </location>
</feature>
<evidence type="ECO:0000256" key="1">
    <source>
        <dbReference type="ARBA" id="ARBA00004651"/>
    </source>
</evidence>
<keyword evidence="5 8" id="KW-1133">Transmembrane helix</keyword>
<dbReference type="PROSITE" id="PS50850">
    <property type="entry name" value="MFS"/>
    <property type="match status" value="1"/>
</dbReference>
<keyword evidence="11" id="KW-1185">Reference proteome</keyword>
<evidence type="ECO:0000256" key="5">
    <source>
        <dbReference type="ARBA" id="ARBA00022989"/>
    </source>
</evidence>
<keyword evidence="3 7" id="KW-0813">Transport</keyword>
<evidence type="ECO:0000259" key="9">
    <source>
        <dbReference type="PROSITE" id="PS50850"/>
    </source>
</evidence>
<feature type="transmembrane region" description="Helical" evidence="8">
    <location>
        <begin position="108"/>
        <end position="130"/>
    </location>
</feature>
<feature type="transmembrane region" description="Helical" evidence="8">
    <location>
        <begin position="12"/>
        <end position="33"/>
    </location>
</feature>
<sequence length="477" mass="50997">MPVDPRAARAAFGAAIRYTSVAAIGGFLFGFDISTTNRAVKALQATFHIGNGILGFAAASGVLGAALGAVWAGRIGDRLGRLALLKLSAASFFVCGLGAGLASSIWMFIAFHLIGGIGIGFSSVAAPAYIAEVSPPRFRGRLGSLQQLAIVCGLFVALAWTWVPLHLAGGPDKPLLGLVAWRWTFLTELVLALVYLVLLFTIPESPRYLVARQRISQATQVLRTLLGERDAERTIARIADTLEQERPQSWRDLRKPTGGLYGIVWVGLGLAVFQQFVGINVIFNYSDLLWETVGFGEKSSFTIGLVTTGVNVLITLVAIALIDRLGRRPLLLAGSTGMSLMLITMTVVFAGASVHDGRPRLDGAAGIVALVAADLFVVSFAVSWGPVLWVLLGEMFPNRIRSAALGLASGVQWMANWTIAVTFPALRHVLPVAYGCYTLCAVLSLFFVWRWVRETNGMSLEDMPDEVPHSGGSLAAS</sequence>
<dbReference type="InterPro" id="IPR020846">
    <property type="entry name" value="MFS_dom"/>
</dbReference>
<dbReference type="SUPFAM" id="SSF103473">
    <property type="entry name" value="MFS general substrate transporter"/>
    <property type="match status" value="1"/>
</dbReference>
<dbReference type="PROSITE" id="PS00217">
    <property type="entry name" value="SUGAR_TRANSPORT_2"/>
    <property type="match status" value="1"/>
</dbReference>
<dbReference type="PRINTS" id="PR00171">
    <property type="entry name" value="SUGRTRNSPORT"/>
</dbReference>
<evidence type="ECO:0000256" key="2">
    <source>
        <dbReference type="ARBA" id="ARBA00010992"/>
    </source>
</evidence>
<evidence type="ECO:0000256" key="3">
    <source>
        <dbReference type="ARBA" id="ARBA00022448"/>
    </source>
</evidence>
<evidence type="ECO:0000256" key="8">
    <source>
        <dbReference type="SAM" id="Phobius"/>
    </source>
</evidence>
<dbReference type="PANTHER" id="PTHR48023:SF4">
    <property type="entry name" value="D-XYLOSE-PROTON SYMPORTER-LIKE 2"/>
    <property type="match status" value="1"/>
</dbReference>
<evidence type="ECO:0000313" key="11">
    <source>
        <dbReference type="Proteomes" id="UP001055336"/>
    </source>
</evidence>
<dbReference type="PROSITE" id="PS00216">
    <property type="entry name" value="SUGAR_TRANSPORT_1"/>
    <property type="match status" value="1"/>
</dbReference>
<dbReference type="Gene3D" id="1.20.1250.20">
    <property type="entry name" value="MFS general substrate transporter like domains"/>
    <property type="match status" value="2"/>
</dbReference>
<evidence type="ECO:0000256" key="7">
    <source>
        <dbReference type="RuleBase" id="RU003346"/>
    </source>
</evidence>
<name>A0ABY3VS37_9MYCO</name>
<dbReference type="InterPro" id="IPR005828">
    <property type="entry name" value="MFS_sugar_transport-like"/>
</dbReference>
<dbReference type="InterPro" id="IPR003663">
    <property type="entry name" value="Sugar/inositol_transpt"/>
</dbReference>
<feature type="transmembrane region" description="Helical" evidence="8">
    <location>
        <begin position="303"/>
        <end position="322"/>
    </location>
</feature>
<proteinExistence type="inferred from homology"/>
<feature type="transmembrane region" description="Helical" evidence="8">
    <location>
        <begin position="329"/>
        <end position="352"/>
    </location>
</feature>
<comment type="similarity">
    <text evidence="2 7">Belongs to the major facilitator superfamily. Sugar transporter (TC 2.A.1.1) family.</text>
</comment>
<comment type="subcellular location">
    <subcellularLocation>
        <location evidence="1">Cell membrane</location>
        <topology evidence="1">Multi-pass membrane protein</topology>
    </subcellularLocation>
</comment>
<dbReference type="Pfam" id="PF00083">
    <property type="entry name" value="Sugar_tr"/>
    <property type="match status" value="1"/>
</dbReference>
<feature type="transmembrane region" description="Helical" evidence="8">
    <location>
        <begin position="142"/>
        <end position="163"/>
    </location>
</feature>
<dbReference type="PANTHER" id="PTHR48023">
    <property type="entry name" value="D-XYLOSE-PROTON SYMPORTER-LIKE 2"/>
    <property type="match status" value="1"/>
</dbReference>
<feature type="transmembrane region" description="Helical" evidence="8">
    <location>
        <begin position="53"/>
        <end position="72"/>
    </location>
</feature>
<reference evidence="10" key="1">
    <citation type="submission" date="2022-08" db="EMBL/GenBank/DDBJ databases">
        <title>Whole genome sequencing of non-tuberculosis mycobacteria type-strains.</title>
        <authorList>
            <person name="Igarashi Y."/>
            <person name="Osugi A."/>
            <person name="Mitarai S."/>
        </authorList>
    </citation>
    <scope>NUCLEOTIDE SEQUENCE</scope>
    <source>
        <strain evidence="10">DSM 45127</strain>
    </source>
</reference>
<gene>
    <name evidence="10" type="ORF">MKK62_11035</name>
</gene>
<accession>A0ABY3VS37</accession>
<feature type="transmembrane region" description="Helical" evidence="8">
    <location>
        <begin position="260"/>
        <end position="283"/>
    </location>
</feature>
<evidence type="ECO:0000256" key="4">
    <source>
        <dbReference type="ARBA" id="ARBA00022692"/>
    </source>
</evidence>
<organism evidence="10 11">
    <name type="scientific">Mycobacterium paraterrae</name>
    <dbReference type="NCBI Taxonomy" id="577492"/>
    <lineage>
        <taxon>Bacteria</taxon>
        <taxon>Bacillati</taxon>
        <taxon>Actinomycetota</taxon>
        <taxon>Actinomycetes</taxon>
        <taxon>Mycobacteriales</taxon>
        <taxon>Mycobacteriaceae</taxon>
        <taxon>Mycobacterium</taxon>
    </lineage>
</organism>
<dbReference type="Proteomes" id="UP001055336">
    <property type="component" value="Chromosome"/>
</dbReference>
<feature type="transmembrane region" description="Helical" evidence="8">
    <location>
        <begin position="84"/>
        <end position="102"/>
    </location>
</feature>
<protein>
    <submittedName>
        <fullName evidence="10">Sugar porter family MFS transporter</fullName>
    </submittedName>
</protein>
<feature type="domain" description="Major facilitator superfamily (MFS) profile" evidence="9">
    <location>
        <begin position="18"/>
        <end position="456"/>
    </location>
</feature>
<feature type="transmembrane region" description="Helical" evidence="8">
    <location>
        <begin position="404"/>
        <end position="426"/>
    </location>
</feature>
<dbReference type="EMBL" id="CP092488">
    <property type="protein sequence ID" value="UMB72256.1"/>
    <property type="molecule type" value="Genomic_DNA"/>
</dbReference>
<dbReference type="InterPro" id="IPR050820">
    <property type="entry name" value="MFS_Sugar_Transporter"/>
</dbReference>
<feature type="transmembrane region" description="Helical" evidence="8">
    <location>
        <begin position="364"/>
        <end position="392"/>
    </location>
</feature>
<dbReference type="RefSeq" id="WP_240263968.1">
    <property type="nucleotide sequence ID" value="NZ_CP092488.2"/>
</dbReference>
<feature type="transmembrane region" description="Helical" evidence="8">
    <location>
        <begin position="432"/>
        <end position="452"/>
    </location>
</feature>
<dbReference type="InterPro" id="IPR036259">
    <property type="entry name" value="MFS_trans_sf"/>
</dbReference>
<dbReference type="NCBIfam" id="TIGR00879">
    <property type="entry name" value="SP"/>
    <property type="match status" value="1"/>
</dbReference>